<dbReference type="Proteomes" id="UP000828941">
    <property type="component" value="Chromosome 8"/>
</dbReference>
<reference evidence="1 2" key="1">
    <citation type="journal article" date="2022" name="DNA Res.">
        <title>Chromosomal-level genome assembly of the orchid tree Bauhinia variegata (Leguminosae; Cercidoideae) supports the allotetraploid origin hypothesis of Bauhinia.</title>
        <authorList>
            <person name="Zhong Y."/>
            <person name="Chen Y."/>
            <person name="Zheng D."/>
            <person name="Pang J."/>
            <person name="Liu Y."/>
            <person name="Luo S."/>
            <person name="Meng S."/>
            <person name="Qian L."/>
            <person name="Wei D."/>
            <person name="Dai S."/>
            <person name="Zhou R."/>
        </authorList>
    </citation>
    <scope>NUCLEOTIDE SEQUENCE [LARGE SCALE GENOMIC DNA]</scope>
    <source>
        <strain evidence="1">BV-YZ2020</strain>
    </source>
</reference>
<accession>A0ACB9MU84</accession>
<dbReference type="EMBL" id="CM039433">
    <property type="protein sequence ID" value="KAI4327591.1"/>
    <property type="molecule type" value="Genomic_DNA"/>
</dbReference>
<keyword evidence="2" id="KW-1185">Reference proteome</keyword>
<proteinExistence type="predicted"/>
<protein>
    <submittedName>
        <fullName evidence="1">Uncharacterized protein</fullName>
    </submittedName>
</protein>
<organism evidence="1 2">
    <name type="scientific">Bauhinia variegata</name>
    <name type="common">Purple orchid tree</name>
    <name type="synonym">Phanera variegata</name>
    <dbReference type="NCBI Taxonomy" id="167791"/>
    <lineage>
        <taxon>Eukaryota</taxon>
        <taxon>Viridiplantae</taxon>
        <taxon>Streptophyta</taxon>
        <taxon>Embryophyta</taxon>
        <taxon>Tracheophyta</taxon>
        <taxon>Spermatophyta</taxon>
        <taxon>Magnoliopsida</taxon>
        <taxon>eudicotyledons</taxon>
        <taxon>Gunneridae</taxon>
        <taxon>Pentapetalae</taxon>
        <taxon>rosids</taxon>
        <taxon>fabids</taxon>
        <taxon>Fabales</taxon>
        <taxon>Fabaceae</taxon>
        <taxon>Cercidoideae</taxon>
        <taxon>Cercideae</taxon>
        <taxon>Bauhiniinae</taxon>
        <taxon>Bauhinia</taxon>
    </lineage>
</organism>
<comment type="caution">
    <text evidence="1">The sequence shown here is derived from an EMBL/GenBank/DDBJ whole genome shotgun (WGS) entry which is preliminary data.</text>
</comment>
<gene>
    <name evidence="1" type="ORF">L6164_020031</name>
</gene>
<evidence type="ECO:0000313" key="2">
    <source>
        <dbReference type="Proteomes" id="UP000828941"/>
    </source>
</evidence>
<sequence>MILNISKQVLDQESLIFCKKCTEENEAVKRHCNLCEAESRCGNEWKFHVVEVARFYHIVGICDLGMCEDHQLREALPIHEAKRRD</sequence>
<name>A0ACB9MU84_BAUVA</name>
<evidence type="ECO:0000313" key="1">
    <source>
        <dbReference type="EMBL" id="KAI4327591.1"/>
    </source>
</evidence>